<evidence type="ECO:0000256" key="1">
    <source>
        <dbReference type="SAM" id="MobiDB-lite"/>
    </source>
</evidence>
<sequence>MASTPVLIGAFLEVLNEPWYIWIDWESGTFSYREGQARPARQPPLPRRQADQRQEFFRQATS</sequence>
<feature type="region of interest" description="Disordered" evidence="1">
    <location>
        <begin position="35"/>
        <end position="62"/>
    </location>
</feature>
<organism evidence="2 3">
    <name type="scientific">Nonomuraea rubra</name>
    <dbReference type="NCBI Taxonomy" id="46180"/>
    <lineage>
        <taxon>Bacteria</taxon>
        <taxon>Bacillati</taxon>
        <taxon>Actinomycetota</taxon>
        <taxon>Actinomycetes</taxon>
        <taxon>Streptosporangiales</taxon>
        <taxon>Streptosporangiaceae</taxon>
        <taxon>Nonomuraea</taxon>
    </lineage>
</organism>
<protein>
    <submittedName>
        <fullName evidence="2">Uncharacterized protein</fullName>
    </submittedName>
</protein>
<keyword evidence="3" id="KW-1185">Reference proteome</keyword>
<proteinExistence type="predicted"/>
<dbReference type="Proteomes" id="UP000565579">
    <property type="component" value="Unassembled WGS sequence"/>
</dbReference>
<accession>A0A7X0NY99</accession>
<evidence type="ECO:0000313" key="3">
    <source>
        <dbReference type="Proteomes" id="UP000565579"/>
    </source>
</evidence>
<comment type="caution">
    <text evidence="2">The sequence shown here is derived from an EMBL/GenBank/DDBJ whole genome shotgun (WGS) entry which is preliminary data.</text>
</comment>
<name>A0A7X0NY99_9ACTN</name>
<reference evidence="2 3" key="1">
    <citation type="submission" date="2020-08" db="EMBL/GenBank/DDBJ databases">
        <title>Sequencing the genomes of 1000 actinobacteria strains.</title>
        <authorList>
            <person name="Klenk H.-P."/>
        </authorList>
    </citation>
    <scope>NUCLEOTIDE SEQUENCE [LARGE SCALE GENOMIC DNA]</scope>
    <source>
        <strain evidence="2 3">DSM 43768</strain>
    </source>
</reference>
<dbReference type="AlphaFoldDB" id="A0A7X0NY99"/>
<dbReference type="RefSeq" id="WP_185105779.1">
    <property type="nucleotide sequence ID" value="NZ_BAAAXY010000058.1"/>
</dbReference>
<evidence type="ECO:0000313" key="2">
    <source>
        <dbReference type="EMBL" id="MBB6551767.1"/>
    </source>
</evidence>
<gene>
    <name evidence="2" type="ORF">HD593_006562</name>
</gene>
<dbReference type="EMBL" id="JACHMI010000001">
    <property type="protein sequence ID" value="MBB6551767.1"/>
    <property type="molecule type" value="Genomic_DNA"/>
</dbReference>